<gene>
    <name evidence="3" type="ORF">CEV34_3546</name>
</gene>
<accession>A0A256G8U2</accession>
<proteinExistence type="predicted"/>
<feature type="coiled-coil region" evidence="1">
    <location>
        <begin position="233"/>
        <end position="264"/>
    </location>
</feature>
<dbReference type="AlphaFoldDB" id="A0A256G8U2"/>
<keyword evidence="1" id="KW-0175">Coiled coil</keyword>
<evidence type="ECO:0000313" key="3">
    <source>
        <dbReference type="EMBL" id="OYR23542.1"/>
    </source>
</evidence>
<dbReference type="RefSeq" id="WP_094544084.1">
    <property type="nucleotide sequence ID" value="NZ_JBHEEM010000005.1"/>
</dbReference>
<keyword evidence="4" id="KW-1185">Reference proteome</keyword>
<dbReference type="EMBL" id="NNRM01000039">
    <property type="protein sequence ID" value="OYR23542.1"/>
    <property type="molecule type" value="Genomic_DNA"/>
</dbReference>
<protein>
    <submittedName>
        <fullName evidence="3">Uncharacterized protein</fullName>
    </submittedName>
</protein>
<evidence type="ECO:0000256" key="2">
    <source>
        <dbReference type="SAM" id="MobiDB-lite"/>
    </source>
</evidence>
<dbReference type="Proteomes" id="UP000216188">
    <property type="component" value="Unassembled WGS sequence"/>
</dbReference>
<evidence type="ECO:0000256" key="1">
    <source>
        <dbReference type="SAM" id="Coils"/>
    </source>
</evidence>
<organism evidence="3 4">
    <name type="scientific">Brucella pseudogrignonensis</name>
    <dbReference type="NCBI Taxonomy" id="419475"/>
    <lineage>
        <taxon>Bacteria</taxon>
        <taxon>Pseudomonadati</taxon>
        <taxon>Pseudomonadota</taxon>
        <taxon>Alphaproteobacteria</taxon>
        <taxon>Hyphomicrobiales</taxon>
        <taxon>Brucellaceae</taxon>
        <taxon>Brucella/Ochrobactrum group</taxon>
        <taxon>Brucella</taxon>
    </lineage>
</organism>
<feature type="region of interest" description="Disordered" evidence="2">
    <location>
        <begin position="36"/>
        <end position="68"/>
    </location>
</feature>
<comment type="caution">
    <text evidence="3">The sequence shown here is derived from an EMBL/GenBank/DDBJ whole genome shotgun (WGS) entry which is preliminary data.</text>
</comment>
<evidence type="ECO:0000313" key="4">
    <source>
        <dbReference type="Proteomes" id="UP000216188"/>
    </source>
</evidence>
<sequence>MKFPGKRLIVEYKNRRARKNVTSLWGDINIKEIARAVEDDTAAPSDIKKDTPPAPEQETPVATAAEKGVVPALTGGRILAAIPPATPFDKAPKQRQAKKANIEFAASARHEGAAKPTSQAGADNSPRIASATDTTLSPKIDPQRMPRSGPSDLSEETATAVAMTDESSVPVAKPAHRKSAPVDQAPAANAKPDQLDRKIRSVKARTVNHAQRQAPRQPSVGFYQIPADINEDIAKLKKENTELKRSLIKQLQAENRRLEKMILRASSPIETR</sequence>
<name>A0A256G8U2_9HYPH</name>
<reference evidence="3 4" key="1">
    <citation type="submission" date="2017-07" db="EMBL/GenBank/DDBJ databases">
        <title>Phylogenetic study on the rhizospheric bacterium Ochrobactrum sp. A44.</title>
        <authorList>
            <person name="Krzyzanowska D.M."/>
            <person name="Ossowicki A."/>
            <person name="Rajewska M."/>
            <person name="Maciag T."/>
            <person name="Kaczynski Z."/>
            <person name="Czerwicka M."/>
            <person name="Jafra S."/>
        </authorList>
    </citation>
    <scope>NUCLEOTIDE SEQUENCE [LARGE SCALE GENOMIC DNA]</scope>
    <source>
        <strain evidence="3 4">CCUG 30717</strain>
    </source>
</reference>
<feature type="region of interest" description="Disordered" evidence="2">
    <location>
        <begin position="83"/>
        <end position="196"/>
    </location>
</feature>